<accession>A0ABP7ZDN7</accession>
<keyword evidence="2" id="KW-1185">Reference proteome</keyword>
<reference evidence="1" key="2">
    <citation type="submission" date="2023-12" db="EMBL/GenBank/DDBJ databases">
        <authorList>
            <person name="Sun Q."/>
            <person name="Inoue M."/>
        </authorList>
    </citation>
    <scope>NUCLEOTIDE SEQUENCE</scope>
    <source>
        <strain evidence="1">JCM 17590</strain>
    </source>
</reference>
<evidence type="ECO:0008006" key="3">
    <source>
        <dbReference type="Google" id="ProtNLM"/>
    </source>
</evidence>
<name>A0ABP7ZDN7_9MICO</name>
<protein>
    <recommendedName>
        <fullName evidence="3">D-isomer specific 2-hydroxyacid dehydrogenase NAD-binding domain-containing protein</fullName>
    </recommendedName>
</protein>
<evidence type="ECO:0000313" key="2">
    <source>
        <dbReference type="Proteomes" id="UP001415169"/>
    </source>
</evidence>
<evidence type="ECO:0000313" key="1">
    <source>
        <dbReference type="EMBL" id="GAA4154577.1"/>
    </source>
</evidence>
<organism evidence="1 2">
    <name type="scientific">Gryllotalpicola daejeonensis</name>
    <dbReference type="NCBI Taxonomy" id="993087"/>
    <lineage>
        <taxon>Bacteria</taxon>
        <taxon>Bacillati</taxon>
        <taxon>Actinomycetota</taxon>
        <taxon>Actinomycetes</taxon>
        <taxon>Micrococcales</taxon>
        <taxon>Microbacteriaceae</taxon>
        <taxon>Gryllotalpicola</taxon>
    </lineage>
</organism>
<proteinExistence type="predicted"/>
<dbReference type="EMBL" id="BAABBV010000001">
    <property type="protein sequence ID" value="GAA4154577.1"/>
    <property type="molecule type" value="Genomic_DNA"/>
</dbReference>
<reference evidence="1" key="1">
    <citation type="journal article" date="2014" name="Int. J. Syst. Evol. Microbiol.">
        <title>Complete genome of a new Firmicutes species belonging to the dominant human colonic microbiota ('Ruminococcus bicirculans') reveals two chromosomes and a selective capacity to utilize plant glucans.</title>
        <authorList>
            <consortium name="NISC Comparative Sequencing Program"/>
            <person name="Wegmann U."/>
            <person name="Louis P."/>
            <person name="Goesmann A."/>
            <person name="Henrissat B."/>
            <person name="Duncan S.H."/>
            <person name="Flint H.J."/>
        </authorList>
    </citation>
    <scope>NUCLEOTIDE SEQUENCE</scope>
    <source>
        <strain evidence="1">JCM 17590</strain>
    </source>
</reference>
<dbReference type="Proteomes" id="UP001415169">
    <property type="component" value="Unassembled WGS sequence"/>
</dbReference>
<gene>
    <name evidence="1" type="ORF">GCM10022286_02350</name>
</gene>
<comment type="caution">
    <text evidence="1">The sequence shown here is derived from an EMBL/GenBank/DDBJ whole genome shotgun (WGS) entry which is preliminary data.</text>
</comment>
<sequence length="107" mass="11793">MIFSRRHNDVVDTFEAARDEINMLGLSAVGPALPLLDWVLMPHLGASFFPWATDEWAAESAARLKAPVWFLDDASALLVTDAAVEPEVVSQGHWLRFDETGALVSSR</sequence>